<organism evidence="1 2">
    <name type="scientific">Tribolium castaneum</name>
    <name type="common">Red flour beetle</name>
    <dbReference type="NCBI Taxonomy" id="7070"/>
    <lineage>
        <taxon>Eukaryota</taxon>
        <taxon>Metazoa</taxon>
        <taxon>Ecdysozoa</taxon>
        <taxon>Arthropoda</taxon>
        <taxon>Hexapoda</taxon>
        <taxon>Insecta</taxon>
        <taxon>Pterygota</taxon>
        <taxon>Neoptera</taxon>
        <taxon>Endopterygota</taxon>
        <taxon>Coleoptera</taxon>
        <taxon>Polyphaga</taxon>
        <taxon>Cucujiformia</taxon>
        <taxon>Tenebrionidae</taxon>
        <taxon>Tenebrionidae incertae sedis</taxon>
        <taxon>Tribolium</taxon>
    </lineage>
</organism>
<protein>
    <submittedName>
        <fullName evidence="1">Uncharacterized protein</fullName>
    </submittedName>
</protein>
<sequence>MTQAVDIGRKLRHVNSEESKFITMEIVMLNQLDTLTEEIAAVNDKREHDPSLGRNKLPPDPKMKISTITKLLLAIWFPSFYPEHSAAATYMS</sequence>
<evidence type="ECO:0000313" key="1">
    <source>
        <dbReference type="EMBL" id="EFA12770.1"/>
    </source>
</evidence>
<dbReference type="InParanoid" id="D7EJL0"/>
<dbReference type="EMBL" id="KQ972226">
    <property type="protein sequence ID" value="EFA12770.1"/>
    <property type="molecule type" value="Genomic_DNA"/>
</dbReference>
<name>D7EJL0_TRICA</name>
<accession>D7EJL0</accession>
<dbReference type="HOGENOM" id="CLU_2416166_0_0_1"/>
<dbReference type="Proteomes" id="UP000007266">
    <property type="component" value="Unassembled WGS sequence"/>
</dbReference>
<proteinExistence type="predicted"/>
<dbReference type="AlphaFoldDB" id="D7EJL0"/>
<keyword evidence="2" id="KW-1185">Reference proteome</keyword>
<reference evidence="1 2" key="2">
    <citation type="journal article" date="2010" name="Nucleic Acids Res.">
        <title>BeetleBase in 2010: revisions to provide comprehensive genomic information for Tribolium castaneum.</title>
        <authorList>
            <person name="Kim H.S."/>
            <person name="Murphy T."/>
            <person name="Xia J."/>
            <person name="Caragea D."/>
            <person name="Park Y."/>
            <person name="Beeman R.W."/>
            <person name="Lorenzen M.D."/>
            <person name="Butcher S."/>
            <person name="Manak J.R."/>
            <person name="Brown S.J."/>
        </authorList>
    </citation>
    <scope>NUCLEOTIDE SEQUENCE [LARGE SCALE GENOMIC DNA]</scope>
    <source>
        <strain evidence="1 2">Georgia GA2</strain>
    </source>
</reference>
<reference evidence="1 2" key="1">
    <citation type="journal article" date="2008" name="Nature">
        <title>The genome of the model beetle and pest Tribolium castaneum.</title>
        <authorList>
            <consortium name="Tribolium Genome Sequencing Consortium"/>
            <person name="Richards S."/>
            <person name="Gibbs R.A."/>
            <person name="Weinstock G.M."/>
            <person name="Brown S.J."/>
            <person name="Denell R."/>
            <person name="Beeman R.W."/>
            <person name="Gibbs R."/>
            <person name="Beeman R.W."/>
            <person name="Brown S.J."/>
            <person name="Bucher G."/>
            <person name="Friedrich M."/>
            <person name="Grimmelikhuijzen C.J."/>
            <person name="Klingler M."/>
            <person name="Lorenzen M."/>
            <person name="Richards S."/>
            <person name="Roth S."/>
            <person name="Schroder R."/>
            <person name="Tautz D."/>
            <person name="Zdobnov E.M."/>
            <person name="Muzny D."/>
            <person name="Gibbs R.A."/>
            <person name="Weinstock G.M."/>
            <person name="Attaway T."/>
            <person name="Bell S."/>
            <person name="Buhay C.J."/>
            <person name="Chandrabose M.N."/>
            <person name="Chavez D."/>
            <person name="Clerk-Blankenburg K.P."/>
            <person name="Cree A."/>
            <person name="Dao M."/>
            <person name="Davis C."/>
            <person name="Chacko J."/>
            <person name="Dinh H."/>
            <person name="Dugan-Rocha S."/>
            <person name="Fowler G."/>
            <person name="Garner T.T."/>
            <person name="Garnes J."/>
            <person name="Gnirke A."/>
            <person name="Hawes A."/>
            <person name="Hernandez J."/>
            <person name="Hines S."/>
            <person name="Holder M."/>
            <person name="Hume J."/>
            <person name="Jhangiani S.N."/>
            <person name="Joshi V."/>
            <person name="Khan Z.M."/>
            <person name="Jackson L."/>
            <person name="Kovar C."/>
            <person name="Kowis A."/>
            <person name="Lee S."/>
            <person name="Lewis L.R."/>
            <person name="Margolis J."/>
            <person name="Morgan M."/>
            <person name="Nazareth L.V."/>
            <person name="Nguyen N."/>
            <person name="Okwuonu G."/>
            <person name="Parker D."/>
            <person name="Richards S."/>
            <person name="Ruiz S.J."/>
            <person name="Santibanez J."/>
            <person name="Savard J."/>
            <person name="Scherer S.E."/>
            <person name="Schneider B."/>
            <person name="Sodergren E."/>
            <person name="Tautz D."/>
            <person name="Vattahil S."/>
            <person name="Villasana D."/>
            <person name="White C.S."/>
            <person name="Wright R."/>
            <person name="Park Y."/>
            <person name="Beeman R.W."/>
            <person name="Lord J."/>
            <person name="Oppert B."/>
            <person name="Lorenzen M."/>
            <person name="Brown S."/>
            <person name="Wang L."/>
            <person name="Savard J."/>
            <person name="Tautz D."/>
            <person name="Richards S."/>
            <person name="Weinstock G."/>
            <person name="Gibbs R.A."/>
            <person name="Liu Y."/>
            <person name="Worley K."/>
            <person name="Weinstock G."/>
            <person name="Elsik C.G."/>
            <person name="Reese J.T."/>
            <person name="Elhaik E."/>
            <person name="Landan G."/>
            <person name="Graur D."/>
            <person name="Arensburger P."/>
            <person name="Atkinson P."/>
            <person name="Beeman R.W."/>
            <person name="Beidler J."/>
            <person name="Brown S.J."/>
            <person name="Demuth J.P."/>
            <person name="Drury D.W."/>
            <person name="Du Y.Z."/>
            <person name="Fujiwara H."/>
            <person name="Lorenzen M."/>
            <person name="Maselli V."/>
            <person name="Osanai M."/>
            <person name="Park Y."/>
            <person name="Robertson H.M."/>
            <person name="Tu Z."/>
            <person name="Wang J.J."/>
            <person name="Wang S."/>
            <person name="Richards S."/>
            <person name="Song H."/>
            <person name="Zhang L."/>
            <person name="Sodergren E."/>
            <person name="Werner D."/>
            <person name="Stanke M."/>
            <person name="Morgenstern B."/>
            <person name="Solovyev V."/>
            <person name="Kosarev P."/>
            <person name="Brown G."/>
            <person name="Chen H.C."/>
            <person name="Ermolaeva O."/>
            <person name="Hlavina W."/>
            <person name="Kapustin Y."/>
            <person name="Kiryutin B."/>
            <person name="Kitts P."/>
            <person name="Maglott D."/>
            <person name="Pruitt K."/>
            <person name="Sapojnikov V."/>
            <person name="Souvorov A."/>
            <person name="Mackey A.J."/>
            <person name="Waterhouse R.M."/>
            <person name="Wyder S."/>
            <person name="Zdobnov E.M."/>
            <person name="Zdobnov E.M."/>
            <person name="Wyder S."/>
            <person name="Kriventseva E.V."/>
            <person name="Kadowaki T."/>
            <person name="Bork P."/>
            <person name="Aranda M."/>
            <person name="Bao R."/>
            <person name="Beermann A."/>
            <person name="Berns N."/>
            <person name="Bolognesi R."/>
            <person name="Bonneton F."/>
            <person name="Bopp D."/>
            <person name="Brown S.J."/>
            <person name="Bucher G."/>
            <person name="Butts T."/>
            <person name="Chaumot A."/>
            <person name="Denell R.E."/>
            <person name="Ferrier D.E."/>
            <person name="Friedrich M."/>
            <person name="Gordon C.M."/>
            <person name="Jindra M."/>
            <person name="Klingler M."/>
            <person name="Lan Q."/>
            <person name="Lattorff H.M."/>
            <person name="Laudet V."/>
            <person name="von Levetsow C."/>
            <person name="Liu Z."/>
            <person name="Lutz R."/>
            <person name="Lynch J.A."/>
            <person name="da Fonseca R.N."/>
            <person name="Posnien N."/>
            <person name="Reuter R."/>
            <person name="Roth S."/>
            <person name="Savard J."/>
            <person name="Schinko J.B."/>
            <person name="Schmitt C."/>
            <person name="Schoppmeier M."/>
            <person name="Schroder R."/>
            <person name="Shippy T.D."/>
            <person name="Simonnet F."/>
            <person name="Marques-Souza H."/>
            <person name="Tautz D."/>
            <person name="Tomoyasu Y."/>
            <person name="Trauner J."/>
            <person name="Van der Zee M."/>
            <person name="Vervoort M."/>
            <person name="Wittkopp N."/>
            <person name="Wimmer E.A."/>
            <person name="Yang X."/>
            <person name="Jones A.K."/>
            <person name="Sattelle D.B."/>
            <person name="Ebert P.R."/>
            <person name="Nelson D."/>
            <person name="Scott J.G."/>
            <person name="Beeman R.W."/>
            <person name="Muthukrishnan S."/>
            <person name="Kramer K.J."/>
            <person name="Arakane Y."/>
            <person name="Beeman R.W."/>
            <person name="Zhu Q."/>
            <person name="Hogenkamp D."/>
            <person name="Dixit R."/>
            <person name="Oppert B."/>
            <person name="Jiang H."/>
            <person name="Zou Z."/>
            <person name="Marshall J."/>
            <person name="Elpidina E."/>
            <person name="Vinokurov K."/>
            <person name="Oppert C."/>
            <person name="Zou Z."/>
            <person name="Evans J."/>
            <person name="Lu Z."/>
            <person name="Zhao P."/>
            <person name="Sumathipala N."/>
            <person name="Altincicek B."/>
            <person name="Vilcinskas A."/>
            <person name="Williams M."/>
            <person name="Hultmark D."/>
            <person name="Hetru C."/>
            <person name="Jiang H."/>
            <person name="Grimmelikhuijzen C.J."/>
            <person name="Hauser F."/>
            <person name="Cazzamali G."/>
            <person name="Williamson M."/>
            <person name="Park Y."/>
            <person name="Li B."/>
            <person name="Tanaka Y."/>
            <person name="Predel R."/>
            <person name="Neupert S."/>
            <person name="Schachtner J."/>
            <person name="Verleyen P."/>
            <person name="Raible F."/>
            <person name="Bork P."/>
            <person name="Friedrich M."/>
            <person name="Walden K.K."/>
            <person name="Robertson H.M."/>
            <person name="Angeli S."/>
            <person name="Foret S."/>
            <person name="Bucher G."/>
            <person name="Schuetz S."/>
            <person name="Maleszka R."/>
            <person name="Wimmer E.A."/>
            <person name="Beeman R.W."/>
            <person name="Lorenzen M."/>
            <person name="Tomoyasu Y."/>
            <person name="Miller S.C."/>
            <person name="Grossmann D."/>
            <person name="Bucher G."/>
        </authorList>
    </citation>
    <scope>NUCLEOTIDE SEQUENCE [LARGE SCALE GENOMIC DNA]</scope>
    <source>
        <strain evidence="1 2">Georgia GA2</strain>
    </source>
</reference>
<gene>
    <name evidence="1" type="primary">GLEAN_10298</name>
    <name evidence="1" type="ORF">TcasGA2_TC010298</name>
</gene>
<evidence type="ECO:0000313" key="2">
    <source>
        <dbReference type="Proteomes" id="UP000007266"/>
    </source>
</evidence>